<dbReference type="AlphaFoldDB" id="A0A1V4GT22"/>
<proteinExistence type="predicted"/>
<gene>
    <name evidence="6" type="primary">sinR</name>
    <name evidence="5" type="ORF">B5J94_09180</name>
    <name evidence="6" type="ORF">NCTC7911_00347</name>
</gene>
<evidence type="ECO:0000259" key="4">
    <source>
        <dbReference type="PROSITE" id="PS50943"/>
    </source>
</evidence>
<dbReference type="Proteomes" id="UP000254107">
    <property type="component" value="Unassembled WGS sequence"/>
</dbReference>
<evidence type="ECO:0000313" key="7">
    <source>
        <dbReference type="Proteomes" id="UP000191025"/>
    </source>
</evidence>
<protein>
    <submittedName>
        <fullName evidence="5 6">Transcriptional regulator</fullName>
    </submittedName>
</protein>
<reference evidence="7" key="1">
    <citation type="submission" date="2017-03" db="EMBL/GenBank/DDBJ databases">
        <title>Draft genome sequence of Moraxella equi CCUG 4950T type strain.</title>
        <authorList>
            <person name="Salva-Serra F."/>
            <person name="Engstrom-Jakobsson H."/>
            <person name="Thorell K."/>
            <person name="Jaen-Luchoro D."/>
            <person name="Gonzales-Siles L."/>
            <person name="Karlsson R."/>
            <person name="Yazdan S."/>
            <person name="Boulund F."/>
            <person name="Johnning A."/>
            <person name="Engstrand L."/>
            <person name="Kristiansson E."/>
            <person name="Moore E."/>
        </authorList>
    </citation>
    <scope>NUCLEOTIDE SEQUENCE [LARGE SCALE GENOMIC DNA]</scope>
    <source>
        <strain evidence="7">CCUG 4441</strain>
    </source>
</reference>
<dbReference type="InterPro" id="IPR050807">
    <property type="entry name" value="TransReg_Diox_bact_type"/>
</dbReference>
<dbReference type="GO" id="GO:0003677">
    <property type="term" value="F:DNA binding"/>
    <property type="evidence" value="ECO:0007669"/>
    <property type="project" value="UniProtKB-KW"/>
</dbReference>
<feature type="domain" description="HTH cro/C1-type" evidence="4">
    <location>
        <begin position="14"/>
        <end position="68"/>
    </location>
</feature>
<dbReference type="EMBL" id="UGQC01000001">
    <property type="protein sequence ID" value="STY98979.1"/>
    <property type="molecule type" value="Genomic_DNA"/>
</dbReference>
<dbReference type="InterPro" id="IPR010982">
    <property type="entry name" value="Lambda_DNA-bd_dom_sf"/>
</dbReference>
<evidence type="ECO:0000313" key="6">
    <source>
        <dbReference type="EMBL" id="STY98979.1"/>
    </source>
</evidence>
<dbReference type="SMART" id="SM00530">
    <property type="entry name" value="HTH_XRE"/>
    <property type="match status" value="1"/>
</dbReference>
<dbReference type="Proteomes" id="UP000191025">
    <property type="component" value="Unassembled WGS sequence"/>
</dbReference>
<dbReference type="GeneID" id="302269023"/>
<dbReference type="GO" id="GO:0005829">
    <property type="term" value="C:cytosol"/>
    <property type="evidence" value="ECO:0007669"/>
    <property type="project" value="TreeGrafter"/>
</dbReference>
<dbReference type="CDD" id="cd00093">
    <property type="entry name" value="HTH_XRE"/>
    <property type="match status" value="1"/>
</dbReference>
<evidence type="ECO:0000313" key="8">
    <source>
        <dbReference type="Proteomes" id="UP000254107"/>
    </source>
</evidence>
<keyword evidence="8" id="KW-1185">Reference proteome</keyword>
<dbReference type="PANTHER" id="PTHR46797">
    <property type="entry name" value="HTH-TYPE TRANSCRIPTIONAL REGULATOR"/>
    <property type="match status" value="1"/>
</dbReference>
<sequence length="77" mass="8337">MTQTDPLKSFGLRLVEIRKAKGLSQEKLALESGLARSYLSGVERGLRNIALINIHKLADTLDVAPSVLLEPPSTPTP</sequence>
<reference evidence="6 8" key="3">
    <citation type="submission" date="2018-06" db="EMBL/GenBank/DDBJ databases">
        <authorList>
            <consortium name="Pathogen Informatics"/>
            <person name="Doyle S."/>
        </authorList>
    </citation>
    <scope>NUCLEOTIDE SEQUENCE [LARGE SCALE GENOMIC DNA]</scope>
    <source>
        <strain evidence="6 8">NCTC7911</strain>
    </source>
</reference>
<dbReference type="InterPro" id="IPR001387">
    <property type="entry name" value="Cro/C1-type_HTH"/>
</dbReference>
<name>A0A1V4GT22_MORLA</name>
<reference evidence="5" key="2">
    <citation type="submission" date="2017-03" db="EMBL/GenBank/DDBJ databases">
        <authorList>
            <person name="Afonso C.L."/>
            <person name="Miller P.J."/>
            <person name="Scott M.A."/>
            <person name="Spackman E."/>
            <person name="Goraichik I."/>
            <person name="Dimitrov K.M."/>
            <person name="Suarez D.L."/>
            <person name="Swayne D.E."/>
        </authorList>
    </citation>
    <scope>NUCLEOTIDE SEQUENCE</scope>
    <source>
        <strain evidence="5">CCUG 4441</strain>
    </source>
</reference>
<dbReference type="SUPFAM" id="SSF47413">
    <property type="entry name" value="lambda repressor-like DNA-binding domains"/>
    <property type="match status" value="1"/>
</dbReference>
<evidence type="ECO:0000313" key="5">
    <source>
        <dbReference type="EMBL" id="OPH35560.1"/>
    </source>
</evidence>
<organism evidence="5 7">
    <name type="scientific">Moraxella lacunata</name>
    <dbReference type="NCBI Taxonomy" id="477"/>
    <lineage>
        <taxon>Bacteria</taxon>
        <taxon>Pseudomonadati</taxon>
        <taxon>Pseudomonadota</taxon>
        <taxon>Gammaproteobacteria</taxon>
        <taxon>Moraxellales</taxon>
        <taxon>Moraxellaceae</taxon>
        <taxon>Moraxella</taxon>
    </lineage>
</organism>
<dbReference type="PROSITE" id="PS50943">
    <property type="entry name" value="HTH_CROC1"/>
    <property type="match status" value="1"/>
</dbReference>
<accession>A0A1V4GT22</accession>
<dbReference type="GO" id="GO:0003700">
    <property type="term" value="F:DNA-binding transcription factor activity"/>
    <property type="evidence" value="ECO:0007669"/>
    <property type="project" value="TreeGrafter"/>
</dbReference>
<dbReference type="Pfam" id="PF01381">
    <property type="entry name" value="HTH_3"/>
    <property type="match status" value="1"/>
</dbReference>
<dbReference type="Gene3D" id="1.10.260.40">
    <property type="entry name" value="lambda repressor-like DNA-binding domains"/>
    <property type="match status" value="1"/>
</dbReference>
<evidence type="ECO:0000256" key="2">
    <source>
        <dbReference type="ARBA" id="ARBA00023125"/>
    </source>
</evidence>
<evidence type="ECO:0000256" key="1">
    <source>
        <dbReference type="ARBA" id="ARBA00023015"/>
    </source>
</evidence>
<keyword evidence="3" id="KW-0804">Transcription</keyword>
<dbReference type="EMBL" id="MXAN01000064">
    <property type="protein sequence ID" value="OPH35560.1"/>
    <property type="molecule type" value="Genomic_DNA"/>
</dbReference>
<evidence type="ECO:0000256" key="3">
    <source>
        <dbReference type="ARBA" id="ARBA00023163"/>
    </source>
</evidence>
<keyword evidence="1" id="KW-0805">Transcription regulation</keyword>
<dbReference type="PANTHER" id="PTHR46797:SF23">
    <property type="entry name" value="HTH-TYPE TRANSCRIPTIONAL REGULATOR SUTR"/>
    <property type="match status" value="1"/>
</dbReference>
<dbReference type="RefSeq" id="WP_062498252.1">
    <property type="nucleotide sequence ID" value="NZ_MXAN01000064.1"/>
</dbReference>
<keyword evidence="2" id="KW-0238">DNA-binding</keyword>